<comment type="caution">
    <text evidence="5">The sequence shown here is derived from an EMBL/GenBank/DDBJ whole genome shotgun (WGS) entry which is preliminary data.</text>
</comment>
<dbReference type="EMBL" id="CAJNRE010016794">
    <property type="protein sequence ID" value="CAF2148792.1"/>
    <property type="molecule type" value="Genomic_DNA"/>
</dbReference>
<keyword evidence="1" id="KW-0812">Transmembrane</keyword>
<dbReference type="Proteomes" id="UP000663834">
    <property type="component" value="Unassembled WGS sequence"/>
</dbReference>
<dbReference type="PROSITE" id="PS50878">
    <property type="entry name" value="RT_POL"/>
    <property type="match status" value="1"/>
</dbReference>
<evidence type="ECO:0000259" key="2">
    <source>
        <dbReference type="PROSITE" id="PS50878"/>
    </source>
</evidence>
<dbReference type="Proteomes" id="UP000663824">
    <property type="component" value="Unassembled WGS sequence"/>
</dbReference>
<accession>A0A816XKY0</accession>
<dbReference type="Pfam" id="PF00078">
    <property type="entry name" value="RVT_1"/>
    <property type="match status" value="1"/>
</dbReference>
<evidence type="ECO:0000256" key="1">
    <source>
        <dbReference type="SAM" id="Phobius"/>
    </source>
</evidence>
<evidence type="ECO:0000313" key="6">
    <source>
        <dbReference type="Proteomes" id="UP000663824"/>
    </source>
</evidence>
<keyword evidence="1" id="KW-1133">Transmembrane helix</keyword>
<dbReference type="EMBL" id="CAJNOW010004428">
    <property type="protein sequence ID" value="CAF1416350.1"/>
    <property type="molecule type" value="Genomic_DNA"/>
</dbReference>
<feature type="transmembrane region" description="Helical" evidence="1">
    <location>
        <begin position="429"/>
        <end position="449"/>
    </location>
</feature>
<dbReference type="AlphaFoldDB" id="A0A816XKY0"/>
<organism evidence="5 6">
    <name type="scientific">Rotaria magnacalcarata</name>
    <dbReference type="NCBI Taxonomy" id="392030"/>
    <lineage>
        <taxon>Eukaryota</taxon>
        <taxon>Metazoa</taxon>
        <taxon>Spiralia</taxon>
        <taxon>Gnathifera</taxon>
        <taxon>Rotifera</taxon>
        <taxon>Eurotatoria</taxon>
        <taxon>Bdelloidea</taxon>
        <taxon>Philodinida</taxon>
        <taxon>Philodinidae</taxon>
        <taxon>Rotaria</taxon>
    </lineage>
</organism>
<gene>
    <name evidence="4" type="ORF">CJN711_LOCUS24586</name>
    <name evidence="3" type="ORF">KQP761_LOCUS10363</name>
    <name evidence="5" type="ORF">MBJ925_LOCUS30862</name>
</gene>
<name>A0A816XKY0_9BILA</name>
<dbReference type="PANTHER" id="PTHR19446">
    <property type="entry name" value="REVERSE TRANSCRIPTASES"/>
    <property type="match status" value="1"/>
</dbReference>
<sequence>MKSSSSSLHGFILPNGDVVKEAEKMCELSADHYENMFQEPMNIYRPHPYTDAPEVQWENFEEEIPPVTIEEVLQVVVSRSKKKSCDAHGLSNFMFKSLPLHYWTLLLKLFNLSFNNGAVPDKWKDTRILLLAKKESICEVSATRPISLLDVSLKINEKLFLTRFSNVLARRGLLPDTQSGFRAKFRLQTRVLLFLEQVSSLMANSSPVATVFIDFKSAFDQLWFDGCIGKLQRMGLPKAYLRWINTWLRGRRAYIEIGGIKSRWLNISRGCPQGSILSPTLFISNHADMGDFLSFCLSYSFVDDLAAVLAGSIGMKYSNQRIDLERKLQLFFEYLEFYSVLTVQPINYTKTEALWSARAIGRPKFEISYGGNKISWSNEFKYLGYWITPKLGFGTLIKKSMTKIRQRISMINCFRISGTTSPALRRALFLSYVLPLFTWLFPLFPLFTVKQQQDLNHFYYTSLKRVLFCLPWRDNFFSYVLDEISLEDRCLRYWNKYLLTLADTKDGELMFEQANLNTIRKVWLQGENSIVGVFRSKRYIEHASLLEKCVSWCASTPLNESIVNYNIEDIMTLIEFPETF</sequence>
<evidence type="ECO:0000313" key="3">
    <source>
        <dbReference type="EMBL" id="CAF1416350.1"/>
    </source>
</evidence>
<dbReference type="OrthoDB" id="415068at2759"/>
<evidence type="ECO:0000313" key="4">
    <source>
        <dbReference type="EMBL" id="CAF1451290.1"/>
    </source>
</evidence>
<dbReference type="Proteomes" id="UP000663855">
    <property type="component" value="Unassembled WGS sequence"/>
</dbReference>
<dbReference type="InterPro" id="IPR000477">
    <property type="entry name" value="RT_dom"/>
</dbReference>
<feature type="domain" description="Reverse transcriptase" evidence="2">
    <location>
        <begin position="112"/>
        <end position="387"/>
    </location>
</feature>
<evidence type="ECO:0000313" key="5">
    <source>
        <dbReference type="EMBL" id="CAF2148792.1"/>
    </source>
</evidence>
<proteinExistence type="predicted"/>
<keyword evidence="1" id="KW-0472">Membrane</keyword>
<dbReference type="EMBL" id="CAJNOV010011545">
    <property type="protein sequence ID" value="CAF1451290.1"/>
    <property type="molecule type" value="Genomic_DNA"/>
</dbReference>
<reference evidence="5" key="1">
    <citation type="submission" date="2021-02" db="EMBL/GenBank/DDBJ databases">
        <authorList>
            <person name="Nowell W R."/>
        </authorList>
    </citation>
    <scope>NUCLEOTIDE SEQUENCE</scope>
</reference>
<protein>
    <recommendedName>
        <fullName evidence="2">Reverse transcriptase domain-containing protein</fullName>
    </recommendedName>
</protein>